<dbReference type="Pfam" id="PF01551">
    <property type="entry name" value="Peptidase_M23"/>
    <property type="match status" value="1"/>
</dbReference>
<keyword evidence="5" id="KW-1185">Reference proteome</keyword>
<dbReference type="PANTHER" id="PTHR21666">
    <property type="entry name" value="PEPTIDASE-RELATED"/>
    <property type="match status" value="1"/>
</dbReference>
<dbReference type="InterPro" id="IPR050570">
    <property type="entry name" value="Cell_wall_metabolism_enzyme"/>
</dbReference>
<evidence type="ECO:0000256" key="1">
    <source>
        <dbReference type="SAM" id="Coils"/>
    </source>
</evidence>
<evidence type="ECO:0000259" key="3">
    <source>
        <dbReference type="Pfam" id="PF01551"/>
    </source>
</evidence>
<dbReference type="InterPro" id="IPR011055">
    <property type="entry name" value="Dup_hybrid_motif"/>
</dbReference>
<organism evidence="4 5">
    <name type="scientific">Nitrosococcus wardiae</name>
    <dbReference type="NCBI Taxonomy" id="1814290"/>
    <lineage>
        <taxon>Bacteria</taxon>
        <taxon>Pseudomonadati</taxon>
        <taxon>Pseudomonadota</taxon>
        <taxon>Gammaproteobacteria</taxon>
        <taxon>Chromatiales</taxon>
        <taxon>Chromatiaceae</taxon>
        <taxon>Nitrosococcus</taxon>
    </lineage>
</organism>
<dbReference type="CDD" id="cd12797">
    <property type="entry name" value="M23_peptidase"/>
    <property type="match status" value="1"/>
</dbReference>
<feature type="coiled-coil region" evidence="1">
    <location>
        <begin position="146"/>
        <end position="173"/>
    </location>
</feature>
<sequence length="316" mass="34570">MEIIILPKASKSRNCIHLGGGALSIYLCLMLICILLIVYGAYCLGVKMQFVAQQQSLAQMKTLAEDWQATLEQQQVVLSTTLHQAEEGLGTLAQRVGHLQADLVRLNALGQRLIVHADLEEGEFDFTNPPAMGGPELPQIEESLKLNDFLATLGQLEQEMADRRQQLSLLETVLVERGMRQAALPAGRPVRQGWLSSKYGYRTDPFNGRREFHNGVDFASKAGTEIMAVAAGIVTWVGERSGYGKMVEVDHGNGYVTRYAHNQKNLVQVGESIVKGQPIAVMGSSGRSTGPHVHLEVLHEGRTVDPLRFVGTAKGS</sequence>
<accession>A0A4P7BWE7</accession>
<name>A0A4P7BWE7_9GAMM</name>
<keyword evidence="2" id="KW-1133">Transmembrane helix</keyword>
<feature type="transmembrane region" description="Helical" evidence="2">
    <location>
        <begin position="21"/>
        <end position="42"/>
    </location>
</feature>
<reference evidence="4 5" key="1">
    <citation type="submission" date="2019-03" db="EMBL/GenBank/DDBJ databases">
        <title>The genome sequence of Nitrosococcus wardiae strain D1FHST reveals the archetypal metabolic capacity of ammonia-oxidizing Gammaproteobacteria.</title>
        <authorList>
            <person name="Wang L."/>
            <person name="Lim C.K."/>
            <person name="Hanson T.E."/>
            <person name="Dang H."/>
            <person name="Klotz M.G."/>
        </authorList>
    </citation>
    <scope>NUCLEOTIDE SEQUENCE [LARGE SCALE GENOMIC DNA]</scope>
    <source>
        <strain evidence="4 5">D1FHS</strain>
    </source>
</reference>
<keyword evidence="1" id="KW-0175">Coiled coil</keyword>
<dbReference type="EMBL" id="CP038033">
    <property type="protein sequence ID" value="QBQ53410.1"/>
    <property type="molecule type" value="Genomic_DNA"/>
</dbReference>
<dbReference type="InterPro" id="IPR016047">
    <property type="entry name" value="M23ase_b-sheet_dom"/>
</dbReference>
<dbReference type="SUPFAM" id="SSF51261">
    <property type="entry name" value="Duplicated hybrid motif"/>
    <property type="match status" value="1"/>
</dbReference>
<protein>
    <submittedName>
        <fullName evidence="4">M23 family metallopeptidase</fullName>
    </submittedName>
</protein>
<feature type="domain" description="M23ase beta-sheet core" evidence="3">
    <location>
        <begin position="212"/>
        <end position="306"/>
    </location>
</feature>
<dbReference type="FunFam" id="2.70.70.10:FF:000006">
    <property type="entry name" value="M23 family peptidase"/>
    <property type="match status" value="1"/>
</dbReference>
<evidence type="ECO:0000313" key="5">
    <source>
        <dbReference type="Proteomes" id="UP000294325"/>
    </source>
</evidence>
<evidence type="ECO:0000256" key="2">
    <source>
        <dbReference type="SAM" id="Phobius"/>
    </source>
</evidence>
<dbReference type="KEGG" id="nwr:E3U44_01980"/>
<dbReference type="OrthoDB" id="9805070at2"/>
<dbReference type="Proteomes" id="UP000294325">
    <property type="component" value="Chromosome"/>
</dbReference>
<gene>
    <name evidence="4" type="ORF">E3U44_01980</name>
</gene>
<dbReference type="AlphaFoldDB" id="A0A4P7BWE7"/>
<dbReference type="Gene3D" id="2.70.70.10">
    <property type="entry name" value="Glucose Permease (Domain IIA)"/>
    <property type="match status" value="1"/>
</dbReference>
<proteinExistence type="predicted"/>
<keyword evidence="2" id="KW-0472">Membrane</keyword>
<keyword evidence="2" id="KW-0812">Transmembrane</keyword>
<dbReference type="GO" id="GO:0004222">
    <property type="term" value="F:metalloendopeptidase activity"/>
    <property type="evidence" value="ECO:0007669"/>
    <property type="project" value="TreeGrafter"/>
</dbReference>
<dbReference type="PANTHER" id="PTHR21666:SF291">
    <property type="entry name" value="STAGE II SPORULATION PROTEIN Q"/>
    <property type="match status" value="1"/>
</dbReference>
<evidence type="ECO:0000313" key="4">
    <source>
        <dbReference type="EMBL" id="QBQ53410.1"/>
    </source>
</evidence>